<name>A0A0B6YK85_9EUPU</name>
<organism evidence="1">
    <name type="scientific">Arion vulgaris</name>
    <dbReference type="NCBI Taxonomy" id="1028688"/>
    <lineage>
        <taxon>Eukaryota</taxon>
        <taxon>Metazoa</taxon>
        <taxon>Spiralia</taxon>
        <taxon>Lophotrochozoa</taxon>
        <taxon>Mollusca</taxon>
        <taxon>Gastropoda</taxon>
        <taxon>Heterobranchia</taxon>
        <taxon>Euthyneura</taxon>
        <taxon>Panpulmonata</taxon>
        <taxon>Eupulmonata</taxon>
        <taxon>Stylommatophora</taxon>
        <taxon>Helicina</taxon>
        <taxon>Arionoidea</taxon>
        <taxon>Arionidae</taxon>
        <taxon>Arion</taxon>
    </lineage>
</organism>
<feature type="non-terminal residue" evidence="1">
    <location>
        <position position="93"/>
    </location>
</feature>
<sequence>FNEVLVDKIECAIGNVESSLAINNINHICCEETKKILSNEAGSQCCHSAVLNSNSLENCKTNLSWPSLKSACTSHCPDSVRVSIAISSKLDDD</sequence>
<gene>
    <name evidence="1" type="primary">ORF27109</name>
</gene>
<accession>A0A0B6YK85</accession>
<reference evidence="1" key="1">
    <citation type="submission" date="2014-12" db="EMBL/GenBank/DDBJ databases">
        <title>Insight into the proteome of Arion vulgaris.</title>
        <authorList>
            <person name="Aradska J."/>
            <person name="Bulat T."/>
            <person name="Smidak R."/>
            <person name="Sarate P."/>
            <person name="Gangsoo J."/>
            <person name="Sialana F."/>
            <person name="Bilban M."/>
            <person name="Lubec G."/>
        </authorList>
    </citation>
    <scope>NUCLEOTIDE SEQUENCE</scope>
    <source>
        <tissue evidence="1">Skin</tissue>
    </source>
</reference>
<proteinExistence type="predicted"/>
<dbReference type="EMBL" id="HACG01009356">
    <property type="protein sequence ID" value="CEK56221.1"/>
    <property type="molecule type" value="Transcribed_RNA"/>
</dbReference>
<feature type="non-terminal residue" evidence="1">
    <location>
        <position position="1"/>
    </location>
</feature>
<dbReference type="AlphaFoldDB" id="A0A0B6YK85"/>
<protein>
    <submittedName>
        <fullName evidence="1">Uncharacterized protein</fullName>
    </submittedName>
</protein>
<evidence type="ECO:0000313" key="1">
    <source>
        <dbReference type="EMBL" id="CEK56221.1"/>
    </source>
</evidence>